<dbReference type="PROSITE" id="PS50011">
    <property type="entry name" value="PROTEIN_KINASE_DOM"/>
    <property type="match status" value="1"/>
</dbReference>
<keyword evidence="5" id="KW-0472">Membrane</keyword>
<dbReference type="Gene3D" id="1.10.510.10">
    <property type="entry name" value="Transferase(Phosphotransferase) domain 1"/>
    <property type="match status" value="1"/>
</dbReference>
<dbReference type="VEuPathDB" id="FungiDB:AeMF1_005229"/>
<feature type="domain" description="Protein kinase" evidence="6">
    <location>
        <begin position="322"/>
        <end position="583"/>
    </location>
</feature>
<evidence type="ECO:0000259" key="6">
    <source>
        <dbReference type="PROSITE" id="PS50011"/>
    </source>
</evidence>
<dbReference type="InterPro" id="IPR051681">
    <property type="entry name" value="Ser/Thr_Kinases-Pseudokinases"/>
</dbReference>
<dbReference type="PANTHER" id="PTHR44329:SF214">
    <property type="entry name" value="PROTEIN KINASE DOMAIN-CONTAINING PROTEIN"/>
    <property type="match status" value="1"/>
</dbReference>
<keyword evidence="2 4" id="KW-0547">Nucleotide-binding</keyword>
<dbReference type="PROSITE" id="PS00108">
    <property type="entry name" value="PROTEIN_KINASE_ST"/>
    <property type="match status" value="1"/>
</dbReference>
<dbReference type="InterPro" id="IPR011009">
    <property type="entry name" value="Kinase-like_dom_sf"/>
</dbReference>
<keyword evidence="1" id="KW-0723">Serine/threonine-protein kinase</keyword>
<keyword evidence="3 4" id="KW-0067">ATP-binding</keyword>
<dbReference type="GO" id="GO:0004674">
    <property type="term" value="F:protein serine/threonine kinase activity"/>
    <property type="evidence" value="ECO:0007669"/>
    <property type="project" value="UniProtKB-KW"/>
</dbReference>
<keyword evidence="1" id="KW-0808">Transferase</keyword>
<feature type="transmembrane region" description="Helical" evidence="5">
    <location>
        <begin position="257"/>
        <end position="279"/>
    </location>
</feature>
<evidence type="ECO:0000256" key="4">
    <source>
        <dbReference type="PROSITE-ProRule" id="PRU10141"/>
    </source>
</evidence>
<dbReference type="InterPro" id="IPR000719">
    <property type="entry name" value="Prot_kinase_dom"/>
</dbReference>
<evidence type="ECO:0000256" key="3">
    <source>
        <dbReference type="ARBA" id="ARBA00022840"/>
    </source>
</evidence>
<dbReference type="PRINTS" id="PR00109">
    <property type="entry name" value="TYRKINASE"/>
</dbReference>
<dbReference type="InterPro" id="IPR001245">
    <property type="entry name" value="Ser-Thr/Tyr_kinase_cat_dom"/>
</dbReference>
<dbReference type="EMBL" id="VJMJ01000187">
    <property type="protein sequence ID" value="KAF0727857.1"/>
    <property type="molecule type" value="Genomic_DNA"/>
</dbReference>
<dbReference type="GO" id="GO:0005524">
    <property type="term" value="F:ATP binding"/>
    <property type="evidence" value="ECO:0007669"/>
    <property type="project" value="UniProtKB-UniRule"/>
</dbReference>
<evidence type="ECO:0000313" key="7">
    <source>
        <dbReference type="EMBL" id="KAF0727857.1"/>
    </source>
</evidence>
<gene>
    <name evidence="7" type="ORF">Ae201684_014197</name>
</gene>
<protein>
    <recommendedName>
        <fullName evidence="6">Protein kinase domain-containing protein</fullName>
    </recommendedName>
</protein>
<organism evidence="7 8">
    <name type="scientific">Aphanomyces euteiches</name>
    <dbReference type="NCBI Taxonomy" id="100861"/>
    <lineage>
        <taxon>Eukaryota</taxon>
        <taxon>Sar</taxon>
        <taxon>Stramenopiles</taxon>
        <taxon>Oomycota</taxon>
        <taxon>Saprolegniomycetes</taxon>
        <taxon>Saprolegniales</taxon>
        <taxon>Verrucalvaceae</taxon>
        <taxon>Aphanomyces</taxon>
    </lineage>
</organism>
<sequence>MSSFQNSDYVTRFQTLSDKGVTGAYAPSVPPPAIVQARLDKYGLSWNSLSNYTKQALMWDMGLVVATVNGTDRWLQVYVQCNTTMSDIGITDWVFKTARADQTVLACPSPVGNYTRQQTAHFDVTNKLTKCAIENTFNSTNYSHSSIMSQDALAPTDVPEPRIFMHTDNIDYGPCIHTMPRGRQEPTWSTCQDPKLGAGLIIPCGTKGKASEYNNSCVPLESTAMRNWLTGLKALNPNANSNSTTTTNDSSSSKSNIGIIVGAIVGALVVVVVIGFFIFRKRRGKTNKANPFSTIETPTVSDDSLMTNVTGLAHLRLEERELQLTKKLGSGAFADVWLGTYRGSSVAVKKLHESRVTNRQLESFVDEIKLLATFDSPYIVKFIGAVWVRPIDICCVMELMDSGDLTTHLQTRNSTAMPWKDKFVHIQSIVNGLVYLHSMNIIHRDIKSRNILLDSKKGTKLTDFGVSKEDIQATMTIGVGTFRWMAPEVVQDQEYTVAADIYSFGCVLSEFDTHHIPYEDLKNPANGQPVSDSAIMVRVVAGTIIPTFTPTCPHWIREMALKCLARDPADRPTAMQLAQQILVNLRNMPRS</sequence>
<evidence type="ECO:0000256" key="5">
    <source>
        <dbReference type="SAM" id="Phobius"/>
    </source>
</evidence>
<keyword evidence="1" id="KW-0418">Kinase</keyword>
<evidence type="ECO:0000256" key="1">
    <source>
        <dbReference type="ARBA" id="ARBA00022527"/>
    </source>
</evidence>
<reference evidence="7 8" key="1">
    <citation type="submission" date="2019-07" db="EMBL/GenBank/DDBJ databases">
        <title>Genomics analysis of Aphanomyces spp. identifies a new class of oomycete effector associated with host adaptation.</title>
        <authorList>
            <person name="Gaulin E."/>
        </authorList>
    </citation>
    <scope>NUCLEOTIDE SEQUENCE [LARGE SCALE GENOMIC DNA]</scope>
    <source>
        <strain evidence="7 8">ATCC 201684</strain>
    </source>
</reference>
<accession>A0A6G0WKP8</accession>
<dbReference type="InterPro" id="IPR008271">
    <property type="entry name" value="Ser/Thr_kinase_AS"/>
</dbReference>
<keyword evidence="5" id="KW-0812">Transmembrane</keyword>
<keyword evidence="8" id="KW-1185">Reference proteome</keyword>
<dbReference type="SMART" id="SM00220">
    <property type="entry name" value="S_TKc"/>
    <property type="match status" value="1"/>
</dbReference>
<evidence type="ECO:0000256" key="2">
    <source>
        <dbReference type="ARBA" id="ARBA00022741"/>
    </source>
</evidence>
<dbReference type="Pfam" id="PF00069">
    <property type="entry name" value="Pkinase"/>
    <property type="match status" value="1"/>
</dbReference>
<dbReference type="SUPFAM" id="SSF56112">
    <property type="entry name" value="Protein kinase-like (PK-like)"/>
    <property type="match status" value="1"/>
</dbReference>
<dbReference type="Proteomes" id="UP000481153">
    <property type="component" value="Unassembled WGS sequence"/>
</dbReference>
<proteinExistence type="predicted"/>
<evidence type="ECO:0000313" key="8">
    <source>
        <dbReference type="Proteomes" id="UP000481153"/>
    </source>
</evidence>
<dbReference type="InterPro" id="IPR017441">
    <property type="entry name" value="Protein_kinase_ATP_BS"/>
</dbReference>
<dbReference type="PANTHER" id="PTHR44329">
    <property type="entry name" value="SERINE/THREONINE-PROTEIN KINASE TNNI3K-RELATED"/>
    <property type="match status" value="1"/>
</dbReference>
<keyword evidence="5" id="KW-1133">Transmembrane helix</keyword>
<dbReference type="AlphaFoldDB" id="A0A6G0WKP8"/>
<name>A0A6G0WKP8_9STRA</name>
<dbReference type="PROSITE" id="PS00107">
    <property type="entry name" value="PROTEIN_KINASE_ATP"/>
    <property type="match status" value="1"/>
</dbReference>
<comment type="caution">
    <text evidence="7">The sequence shown here is derived from an EMBL/GenBank/DDBJ whole genome shotgun (WGS) entry which is preliminary data.</text>
</comment>
<feature type="binding site" evidence="4">
    <location>
        <position position="350"/>
    </location>
    <ligand>
        <name>ATP</name>
        <dbReference type="ChEBI" id="CHEBI:30616"/>
    </ligand>
</feature>